<dbReference type="InterPro" id="IPR001647">
    <property type="entry name" value="HTH_TetR"/>
</dbReference>
<dbReference type="Proteomes" id="UP000824169">
    <property type="component" value="Unassembled WGS sequence"/>
</dbReference>
<dbReference type="Gene3D" id="1.10.357.10">
    <property type="entry name" value="Tetracycline Repressor, domain 2"/>
    <property type="match status" value="1"/>
</dbReference>
<dbReference type="PROSITE" id="PS50977">
    <property type="entry name" value="HTH_TETR_2"/>
    <property type="match status" value="1"/>
</dbReference>
<evidence type="ECO:0000256" key="1">
    <source>
        <dbReference type="ARBA" id="ARBA00023125"/>
    </source>
</evidence>
<dbReference type="SUPFAM" id="SSF46689">
    <property type="entry name" value="Homeodomain-like"/>
    <property type="match status" value="1"/>
</dbReference>
<feature type="domain" description="HTH tetR-type" evidence="3">
    <location>
        <begin position="6"/>
        <end position="66"/>
    </location>
</feature>
<dbReference type="InterPro" id="IPR009057">
    <property type="entry name" value="Homeodomain-like_sf"/>
</dbReference>
<sequence length="187" mass="21668">MRRKDDEKEQRIKEAVASLMLEEGWSGTSISKIARRAEVSPATVYTYFDSKEDMLQCIYREYSEHIFDYMMEQVRADMGGGQVIDTLMRSFYRYMTENEDICSFIEQFGNCRALASKCSCRRGIGSVSCLLEEMKRERVIRDCSEKSLEAVIFYPVKAIVFDQNLDSAEKSDLLDEIIRLVQQAILL</sequence>
<dbReference type="PANTHER" id="PTHR43479">
    <property type="entry name" value="ACREF/ENVCD OPERON REPRESSOR-RELATED"/>
    <property type="match status" value="1"/>
</dbReference>
<evidence type="ECO:0000313" key="4">
    <source>
        <dbReference type="EMBL" id="HIV24826.1"/>
    </source>
</evidence>
<dbReference type="GO" id="GO:0003677">
    <property type="term" value="F:DNA binding"/>
    <property type="evidence" value="ECO:0007669"/>
    <property type="project" value="UniProtKB-UniRule"/>
</dbReference>
<dbReference type="Pfam" id="PF00440">
    <property type="entry name" value="TetR_N"/>
    <property type="match status" value="1"/>
</dbReference>
<dbReference type="EMBL" id="DVOO01000011">
    <property type="protein sequence ID" value="HIV24826.1"/>
    <property type="molecule type" value="Genomic_DNA"/>
</dbReference>
<evidence type="ECO:0000313" key="5">
    <source>
        <dbReference type="Proteomes" id="UP000824169"/>
    </source>
</evidence>
<comment type="caution">
    <text evidence="4">The sequence shown here is derived from an EMBL/GenBank/DDBJ whole genome shotgun (WGS) entry which is preliminary data.</text>
</comment>
<keyword evidence="1 2" id="KW-0238">DNA-binding</keyword>
<evidence type="ECO:0000259" key="3">
    <source>
        <dbReference type="PROSITE" id="PS50977"/>
    </source>
</evidence>
<reference evidence="4" key="2">
    <citation type="journal article" date="2021" name="PeerJ">
        <title>Extensive microbial diversity within the chicken gut microbiome revealed by metagenomics and culture.</title>
        <authorList>
            <person name="Gilroy R."/>
            <person name="Ravi A."/>
            <person name="Getino M."/>
            <person name="Pursley I."/>
            <person name="Horton D.L."/>
            <person name="Alikhan N.F."/>
            <person name="Baker D."/>
            <person name="Gharbi K."/>
            <person name="Hall N."/>
            <person name="Watson M."/>
            <person name="Adriaenssens E.M."/>
            <person name="Foster-Nyarko E."/>
            <person name="Jarju S."/>
            <person name="Secka A."/>
            <person name="Antonio M."/>
            <person name="Oren A."/>
            <person name="Chaudhuri R.R."/>
            <person name="La Ragione R."/>
            <person name="Hildebrand F."/>
            <person name="Pallen M.J."/>
        </authorList>
    </citation>
    <scope>NUCLEOTIDE SEQUENCE</scope>
    <source>
        <strain evidence="4">CHK188-20938</strain>
    </source>
</reference>
<feature type="DNA-binding region" description="H-T-H motif" evidence="2">
    <location>
        <begin position="29"/>
        <end position="48"/>
    </location>
</feature>
<evidence type="ECO:0000256" key="2">
    <source>
        <dbReference type="PROSITE-ProRule" id="PRU00335"/>
    </source>
</evidence>
<dbReference type="PANTHER" id="PTHR43479:SF11">
    <property type="entry name" value="ACREF_ENVCD OPERON REPRESSOR-RELATED"/>
    <property type="match status" value="1"/>
</dbReference>
<name>A0A9D1P1L5_9FIRM</name>
<protein>
    <submittedName>
        <fullName evidence="4">TetR/AcrR family transcriptional regulator</fullName>
    </submittedName>
</protein>
<dbReference type="InterPro" id="IPR050624">
    <property type="entry name" value="HTH-type_Tx_Regulator"/>
</dbReference>
<reference evidence="4" key="1">
    <citation type="submission" date="2020-10" db="EMBL/GenBank/DDBJ databases">
        <authorList>
            <person name="Gilroy R."/>
        </authorList>
    </citation>
    <scope>NUCLEOTIDE SEQUENCE</scope>
    <source>
        <strain evidence="4">CHK188-20938</strain>
    </source>
</reference>
<dbReference type="PRINTS" id="PR00455">
    <property type="entry name" value="HTHTETR"/>
</dbReference>
<proteinExistence type="predicted"/>
<accession>A0A9D1P1L5</accession>
<gene>
    <name evidence="4" type="ORF">IAB71_03415</name>
</gene>
<organism evidence="4 5">
    <name type="scientific">Candidatus Scatomonas pullistercoris</name>
    <dbReference type="NCBI Taxonomy" id="2840920"/>
    <lineage>
        <taxon>Bacteria</taxon>
        <taxon>Bacillati</taxon>
        <taxon>Bacillota</taxon>
        <taxon>Clostridia</taxon>
        <taxon>Lachnospirales</taxon>
        <taxon>Lachnospiraceae</taxon>
        <taxon>Lachnospiraceae incertae sedis</taxon>
        <taxon>Candidatus Scatomonas</taxon>
    </lineage>
</organism>
<dbReference type="AlphaFoldDB" id="A0A9D1P1L5"/>